<dbReference type="Gene3D" id="1.10.3210.10">
    <property type="entry name" value="Hypothetical protein af1432"/>
    <property type="match status" value="1"/>
</dbReference>
<dbReference type="CDD" id="cd17551">
    <property type="entry name" value="REC_RpfG-like"/>
    <property type="match status" value="1"/>
</dbReference>
<protein>
    <submittedName>
        <fullName evidence="5">Response regulator</fullName>
    </submittedName>
</protein>
<sequence length="360" mass="39839">MHDDQVKRQVLIVDDNEINLTLFEALVSKLGEIEAKCFASATEGLAWAQQFQPDLIIVDYMMPELDGVQFIERLRATPGKDSVPILMITANDQKPVRYRALNAGASDFLIKPIDKVEFLARSSNLLALSEIRRKLDDRAAWLADEVRQATAKIVERERETVIRLAKAAEYRDPETGAHILRMAHYSRLIAKGLGLSEAEQDLLLQAAPLHDIGKVGISDAILLKPGRLTPAEFEFMKQHAAYGAEILKDSNSSILQAGAAIALGHHEKFDGSGYPAGLGGEAIPIFCRIVAVADVFDALTSARPYKAAWSLDDAVAHIRAQSGSHFDPACVKVFFDLWPEVLEIRERFRDDDWSSLLAPL</sequence>
<dbReference type="CDD" id="cd00077">
    <property type="entry name" value="HDc"/>
    <property type="match status" value="1"/>
</dbReference>
<dbReference type="InterPro" id="IPR006674">
    <property type="entry name" value="HD_domain"/>
</dbReference>
<dbReference type="SUPFAM" id="SSF109604">
    <property type="entry name" value="HD-domain/PDEase-like"/>
    <property type="match status" value="1"/>
</dbReference>
<keyword evidence="1" id="KW-0597">Phosphoprotein</keyword>
<dbReference type="PROSITE" id="PS50110">
    <property type="entry name" value="RESPONSE_REGULATORY"/>
    <property type="match status" value="1"/>
</dbReference>
<name>A0ABT5KE92_9BURK</name>
<keyword evidence="6" id="KW-1185">Reference proteome</keyword>
<dbReference type="InterPro" id="IPR003607">
    <property type="entry name" value="HD/PDEase_dom"/>
</dbReference>
<gene>
    <name evidence="5" type="ORF">PRZ03_11800</name>
</gene>
<evidence type="ECO:0000313" key="5">
    <source>
        <dbReference type="EMBL" id="MDC8772257.1"/>
    </source>
</evidence>
<organism evidence="5 6">
    <name type="scientific">Roseateles albus</name>
    <dbReference type="NCBI Taxonomy" id="2987525"/>
    <lineage>
        <taxon>Bacteria</taxon>
        <taxon>Pseudomonadati</taxon>
        <taxon>Pseudomonadota</taxon>
        <taxon>Betaproteobacteria</taxon>
        <taxon>Burkholderiales</taxon>
        <taxon>Sphaerotilaceae</taxon>
        <taxon>Roseateles</taxon>
    </lineage>
</organism>
<accession>A0ABT5KE92</accession>
<dbReference type="PANTHER" id="PTHR45228">
    <property type="entry name" value="CYCLIC DI-GMP PHOSPHODIESTERASE TM_0186-RELATED"/>
    <property type="match status" value="1"/>
</dbReference>
<evidence type="ECO:0000259" key="3">
    <source>
        <dbReference type="PROSITE" id="PS51831"/>
    </source>
</evidence>
<dbReference type="InterPro" id="IPR052020">
    <property type="entry name" value="Cyclic_di-GMP/3'3'-cGAMP_PDE"/>
</dbReference>
<dbReference type="InterPro" id="IPR001789">
    <property type="entry name" value="Sig_transdc_resp-reg_receiver"/>
</dbReference>
<reference evidence="5 6" key="1">
    <citation type="submission" date="2022-10" db="EMBL/GenBank/DDBJ databases">
        <title>Paucibacter sp. hw1 Genome sequencing.</title>
        <authorList>
            <person name="Park S."/>
        </authorList>
    </citation>
    <scope>NUCLEOTIDE SEQUENCE [LARGE SCALE GENOMIC DNA]</scope>
    <source>
        <strain evidence="6">hw1</strain>
    </source>
</reference>
<dbReference type="PROSITE" id="PS51832">
    <property type="entry name" value="HD_GYP"/>
    <property type="match status" value="1"/>
</dbReference>
<evidence type="ECO:0000313" key="6">
    <source>
        <dbReference type="Proteomes" id="UP001221189"/>
    </source>
</evidence>
<dbReference type="PROSITE" id="PS51831">
    <property type="entry name" value="HD"/>
    <property type="match status" value="1"/>
</dbReference>
<dbReference type="SUPFAM" id="SSF52172">
    <property type="entry name" value="CheY-like"/>
    <property type="match status" value="1"/>
</dbReference>
<dbReference type="Pfam" id="PF13487">
    <property type="entry name" value="HD_5"/>
    <property type="match status" value="1"/>
</dbReference>
<evidence type="ECO:0000259" key="4">
    <source>
        <dbReference type="PROSITE" id="PS51832"/>
    </source>
</evidence>
<evidence type="ECO:0000256" key="1">
    <source>
        <dbReference type="PROSITE-ProRule" id="PRU00169"/>
    </source>
</evidence>
<dbReference type="PANTHER" id="PTHR45228:SF1">
    <property type="entry name" value="CYCLIC DI-GMP PHOSPHODIESTERASE TM_0186"/>
    <property type="match status" value="1"/>
</dbReference>
<feature type="domain" description="HD-GYP" evidence="4">
    <location>
        <begin position="153"/>
        <end position="350"/>
    </location>
</feature>
<dbReference type="SMART" id="SM00471">
    <property type="entry name" value="HDc"/>
    <property type="match status" value="1"/>
</dbReference>
<evidence type="ECO:0000259" key="2">
    <source>
        <dbReference type="PROSITE" id="PS50110"/>
    </source>
</evidence>
<dbReference type="InterPro" id="IPR011006">
    <property type="entry name" value="CheY-like_superfamily"/>
</dbReference>
<dbReference type="InterPro" id="IPR037522">
    <property type="entry name" value="HD_GYP_dom"/>
</dbReference>
<feature type="domain" description="Response regulatory" evidence="2">
    <location>
        <begin position="9"/>
        <end position="126"/>
    </location>
</feature>
<dbReference type="EMBL" id="JAQQXT010000006">
    <property type="protein sequence ID" value="MDC8772257.1"/>
    <property type="molecule type" value="Genomic_DNA"/>
</dbReference>
<comment type="caution">
    <text evidence="5">The sequence shown here is derived from an EMBL/GenBank/DDBJ whole genome shotgun (WGS) entry which is preliminary data.</text>
</comment>
<dbReference type="Pfam" id="PF00072">
    <property type="entry name" value="Response_reg"/>
    <property type="match status" value="1"/>
</dbReference>
<proteinExistence type="predicted"/>
<dbReference type="SMART" id="SM00448">
    <property type="entry name" value="REC"/>
    <property type="match status" value="1"/>
</dbReference>
<dbReference type="Gene3D" id="3.40.50.2300">
    <property type="match status" value="1"/>
</dbReference>
<feature type="domain" description="HD" evidence="3">
    <location>
        <begin position="175"/>
        <end position="299"/>
    </location>
</feature>
<dbReference type="RefSeq" id="WP_273600464.1">
    <property type="nucleotide sequence ID" value="NZ_JAQQXT010000006.1"/>
</dbReference>
<dbReference type="Proteomes" id="UP001221189">
    <property type="component" value="Unassembled WGS sequence"/>
</dbReference>
<feature type="modified residue" description="4-aspartylphosphate" evidence="1">
    <location>
        <position position="59"/>
    </location>
</feature>